<dbReference type="AlphaFoldDB" id="A0A0F3GVJ9"/>
<name>A0A0F3GVJ9_9BACT</name>
<protein>
    <submittedName>
        <fullName evidence="1">Uncharacterized protein</fullName>
    </submittedName>
</protein>
<comment type="caution">
    <text evidence="1">The sequence shown here is derived from an EMBL/GenBank/DDBJ whole genome shotgun (WGS) entry which is preliminary data.</text>
</comment>
<gene>
    <name evidence="1" type="ORF">MBAV_001929</name>
</gene>
<accession>A0A0F3GVJ9</accession>
<reference evidence="1 2" key="1">
    <citation type="submission" date="2015-02" db="EMBL/GenBank/DDBJ databases">
        <title>Single-cell genomics of uncultivated deep-branching MTB reveals a conserved set of magnetosome genes.</title>
        <authorList>
            <person name="Kolinko S."/>
            <person name="Richter M."/>
            <person name="Glockner F.O."/>
            <person name="Brachmann A."/>
            <person name="Schuler D."/>
        </authorList>
    </citation>
    <scope>NUCLEOTIDE SEQUENCE [LARGE SCALE GENOMIC DNA]</scope>
    <source>
        <strain evidence="1">TM-1</strain>
    </source>
</reference>
<dbReference type="EMBL" id="LACI01000827">
    <property type="protein sequence ID" value="KJU85877.1"/>
    <property type="molecule type" value="Genomic_DNA"/>
</dbReference>
<feature type="non-terminal residue" evidence="1">
    <location>
        <position position="65"/>
    </location>
</feature>
<dbReference type="Proteomes" id="UP000033423">
    <property type="component" value="Unassembled WGS sequence"/>
</dbReference>
<keyword evidence="2" id="KW-1185">Reference proteome</keyword>
<evidence type="ECO:0000313" key="1">
    <source>
        <dbReference type="EMBL" id="KJU85877.1"/>
    </source>
</evidence>
<organism evidence="1 2">
    <name type="scientific">Candidatus Magnetobacterium bavaricum</name>
    <dbReference type="NCBI Taxonomy" id="29290"/>
    <lineage>
        <taxon>Bacteria</taxon>
        <taxon>Pseudomonadati</taxon>
        <taxon>Nitrospirota</taxon>
        <taxon>Thermodesulfovibrionia</taxon>
        <taxon>Thermodesulfovibrionales</taxon>
        <taxon>Candidatus Magnetobacteriaceae</taxon>
        <taxon>Candidatus Magnetobacterium</taxon>
    </lineage>
</organism>
<evidence type="ECO:0000313" key="2">
    <source>
        <dbReference type="Proteomes" id="UP000033423"/>
    </source>
</evidence>
<proteinExistence type="predicted"/>
<sequence length="65" mass="7485">MAEMNAPMDETNIPIEELLSIMVGRFNDSRKNKQPHSDNLALLKRILQLIEAIVDLKRMEIMFAS</sequence>